<name>A0ABR2P6L3_9ROSI</name>
<proteinExistence type="predicted"/>
<feature type="region of interest" description="Disordered" evidence="1">
    <location>
        <begin position="42"/>
        <end position="71"/>
    </location>
</feature>
<comment type="caution">
    <text evidence="2">The sequence shown here is derived from an EMBL/GenBank/DDBJ whole genome shotgun (WGS) entry which is preliminary data.</text>
</comment>
<evidence type="ECO:0000256" key="1">
    <source>
        <dbReference type="SAM" id="MobiDB-lite"/>
    </source>
</evidence>
<accession>A0ABR2P6L3</accession>
<protein>
    <submittedName>
        <fullName evidence="2">Uncharacterized protein</fullName>
    </submittedName>
</protein>
<feature type="compositionally biased region" description="Polar residues" evidence="1">
    <location>
        <begin position="105"/>
        <end position="121"/>
    </location>
</feature>
<reference evidence="2 3" key="1">
    <citation type="journal article" date="2024" name="G3 (Bethesda)">
        <title>Genome assembly of Hibiscus sabdariffa L. provides insights into metabolisms of medicinal natural products.</title>
        <authorList>
            <person name="Kim T."/>
        </authorList>
    </citation>
    <scope>NUCLEOTIDE SEQUENCE [LARGE SCALE GENOMIC DNA]</scope>
    <source>
        <strain evidence="2">TK-2024</strain>
        <tissue evidence="2">Old leaves</tissue>
    </source>
</reference>
<keyword evidence="3" id="KW-1185">Reference proteome</keyword>
<sequence>MVAAPTSLPSVKHMVVRVIEEGSKRPGKDLVSMSSFVPIHKAIGKNASRNNSLKSGLPRQNGKPKKQEWSGITKVAVSNWVNDMSRELTSGASPIRPSHSDPLTDVSNTQTGVQWIDNSTFDGDRPGASH</sequence>
<dbReference type="EMBL" id="JBBPBN010000078">
    <property type="protein sequence ID" value="KAK8984089.1"/>
    <property type="molecule type" value="Genomic_DNA"/>
</dbReference>
<evidence type="ECO:0000313" key="2">
    <source>
        <dbReference type="EMBL" id="KAK8984089.1"/>
    </source>
</evidence>
<dbReference type="Proteomes" id="UP001396334">
    <property type="component" value="Unassembled WGS sequence"/>
</dbReference>
<feature type="region of interest" description="Disordered" evidence="1">
    <location>
        <begin position="88"/>
        <end position="130"/>
    </location>
</feature>
<evidence type="ECO:0000313" key="3">
    <source>
        <dbReference type="Proteomes" id="UP001396334"/>
    </source>
</evidence>
<organism evidence="2 3">
    <name type="scientific">Hibiscus sabdariffa</name>
    <name type="common">roselle</name>
    <dbReference type="NCBI Taxonomy" id="183260"/>
    <lineage>
        <taxon>Eukaryota</taxon>
        <taxon>Viridiplantae</taxon>
        <taxon>Streptophyta</taxon>
        <taxon>Embryophyta</taxon>
        <taxon>Tracheophyta</taxon>
        <taxon>Spermatophyta</taxon>
        <taxon>Magnoliopsida</taxon>
        <taxon>eudicotyledons</taxon>
        <taxon>Gunneridae</taxon>
        <taxon>Pentapetalae</taxon>
        <taxon>rosids</taxon>
        <taxon>malvids</taxon>
        <taxon>Malvales</taxon>
        <taxon>Malvaceae</taxon>
        <taxon>Malvoideae</taxon>
        <taxon>Hibiscus</taxon>
    </lineage>
</organism>
<gene>
    <name evidence="2" type="ORF">V6N11_029417</name>
</gene>